<proteinExistence type="predicted"/>
<reference evidence="1" key="1">
    <citation type="submission" date="2021-06" db="EMBL/GenBank/DDBJ databases">
        <authorList>
            <person name="Kallberg Y."/>
            <person name="Tangrot J."/>
            <person name="Rosling A."/>
        </authorList>
    </citation>
    <scope>NUCLEOTIDE SEQUENCE</scope>
    <source>
        <strain evidence="1">IN212</strain>
    </source>
</reference>
<dbReference type="AlphaFoldDB" id="A0A9N9E9A1"/>
<sequence length="100" mass="11242">MGEYGKSYSDLEKSLHIRPDFADAALNFAIVKRIINGHNESKGDIPFIHYNLLQDIRHLSGGGFGEIFQANWANDLGEKRKVALKYLKSSKGYSIDVVNE</sequence>
<organism evidence="1 2">
    <name type="scientific">Racocetra fulgida</name>
    <dbReference type="NCBI Taxonomy" id="60492"/>
    <lineage>
        <taxon>Eukaryota</taxon>
        <taxon>Fungi</taxon>
        <taxon>Fungi incertae sedis</taxon>
        <taxon>Mucoromycota</taxon>
        <taxon>Glomeromycotina</taxon>
        <taxon>Glomeromycetes</taxon>
        <taxon>Diversisporales</taxon>
        <taxon>Gigasporaceae</taxon>
        <taxon>Racocetra</taxon>
    </lineage>
</organism>
<accession>A0A9N9E9A1</accession>
<evidence type="ECO:0000313" key="1">
    <source>
        <dbReference type="EMBL" id="CAG8668383.1"/>
    </source>
</evidence>
<dbReference type="EMBL" id="CAJVPZ010015732">
    <property type="protein sequence ID" value="CAG8668383.1"/>
    <property type="molecule type" value="Genomic_DNA"/>
</dbReference>
<gene>
    <name evidence="1" type="ORF">RFULGI_LOCUS9123</name>
</gene>
<dbReference type="Proteomes" id="UP000789396">
    <property type="component" value="Unassembled WGS sequence"/>
</dbReference>
<feature type="non-terminal residue" evidence="1">
    <location>
        <position position="100"/>
    </location>
</feature>
<protein>
    <submittedName>
        <fullName evidence="1">5109_t:CDS:1</fullName>
    </submittedName>
</protein>
<dbReference type="OrthoDB" id="2431426at2759"/>
<name>A0A9N9E9A1_9GLOM</name>
<keyword evidence="2" id="KW-1185">Reference proteome</keyword>
<comment type="caution">
    <text evidence="1">The sequence shown here is derived from an EMBL/GenBank/DDBJ whole genome shotgun (WGS) entry which is preliminary data.</text>
</comment>
<evidence type="ECO:0000313" key="2">
    <source>
        <dbReference type="Proteomes" id="UP000789396"/>
    </source>
</evidence>